<dbReference type="Proteomes" id="UP000033106">
    <property type="component" value="Chromosome"/>
</dbReference>
<name>A0A0E3GW79_SACSO</name>
<dbReference type="Proteomes" id="UP000273194">
    <property type="component" value="Chromosome"/>
</dbReference>
<protein>
    <submittedName>
        <fullName evidence="4">ZIP family metal transporter</fullName>
    </submittedName>
</protein>
<reference evidence="12 23" key="4">
    <citation type="journal article" date="2020" name="Nat. Commun.">
        <title>The structures of two archaeal type IV pili illuminate evolutionary relationships.</title>
        <authorList>
            <person name="Wang F."/>
            <person name="Baquero D.P."/>
            <person name="Su Z."/>
            <person name="Beltran L.C."/>
            <person name="Prangishvili D."/>
            <person name="Krupovic M."/>
            <person name="Egelman E.H."/>
        </authorList>
    </citation>
    <scope>NUCLEOTIDE SEQUENCE [LARGE SCALE GENOMIC DNA]</scope>
    <source>
        <strain evidence="12 23">POZ149</strain>
    </source>
</reference>
<evidence type="ECO:0000313" key="11">
    <source>
        <dbReference type="EMBL" id="AZF83393.1"/>
    </source>
</evidence>
<evidence type="ECO:0000313" key="6">
    <source>
        <dbReference type="EMBL" id="AZF70297.1"/>
    </source>
</evidence>
<organism evidence="4 15">
    <name type="scientific">Saccharolobus solfataricus</name>
    <name type="common">Sulfolobus solfataricus</name>
    <dbReference type="NCBI Taxonomy" id="2287"/>
    <lineage>
        <taxon>Archaea</taxon>
        <taxon>Thermoproteota</taxon>
        <taxon>Thermoprotei</taxon>
        <taxon>Sulfolobales</taxon>
        <taxon>Sulfolobaceae</taxon>
        <taxon>Saccharolobus</taxon>
    </lineage>
</organism>
<sequence>MNYFPILLGLIAGGTVAIGAIIISKGKFNKTTIGYLGAFTGGILSYLALDTGSEAEEIVTNFLAVKDYPDFTVALILTSIGLIGTWLLLSLLEKNPSGEGLPVVVASALGFHNIGEGFAIAAALLSGSVAAAWAFTIGFAVHNATEGFAISSPAVMSKRVMGLKVLIPLSLLAGLPTTLGASIYYLGISNEIFLAFLNVVASASLVFVMIRININAASLLGGFKARFWTWLFIGIATTYGLEVLLDILGGGTF</sequence>
<dbReference type="EMBL" id="CP033236">
    <property type="protein sequence ID" value="AZF70297.1"/>
    <property type="molecule type" value="Genomic_DNA"/>
</dbReference>
<evidence type="ECO:0000256" key="1">
    <source>
        <dbReference type="SAM" id="Phobius"/>
    </source>
</evidence>
<proteinExistence type="predicted"/>
<evidence type="ECO:0000313" key="21">
    <source>
        <dbReference type="Proteomes" id="UP000278715"/>
    </source>
</evidence>
<dbReference type="EMBL" id="CP033235">
    <property type="protein sequence ID" value="AZF67677.1"/>
    <property type="molecule type" value="Genomic_DNA"/>
</dbReference>
<dbReference type="EMBL" id="CP011056">
    <property type="protein sequence ID" value="AKA75909.1"/>
    <property type="molecule type" value="Genomic_DNA"/>
</dbReference>
<evidence type="ECO:0000313" key="13">
    <source>
        <dbReference type="Proteomes" id="UP000033057"/>
    </source>
</evidence>
<dbReference type="EMBL" id="CP050869">
    <property type="protein sequence ID" value="QPG50189.1"/>
    <property type="molecule type" value="Genomic_DNA"/>
</dbReference>
<dbReference type="Proteomes" id="UP000267993">
    <property type="component" value="Chromosome"/>
</dbReference>
<dbReference type="Proteomes" id="UP000275843">
    <property type="component" value="Chromosome"/>
</dbReference>
<evidence type="ECO:0000313" key="4">
    <source>
        <dbReference type="EMBL" id="AKA78601.1"/>
    </source>
</evidence>
<dbReference type="RefSeq" id="WP_009990867.1">
    <property type="nucleotide sequence ID" value="NZ_CP011055.2"/>
</dbReference>
<evidence type="ECO:0000313" key="15">
    <source>
        <dbReference type="Proteomes" id="UP000033106"/>
    </source>
</evidence>
<dbReference type="Proteomes" id="UP000282269">
    <property type="component" value="Chromosome"/>
</dbReference>
<dbReference type="KEGG" id="ssoa:SULA_0849"/>
<evidence type="ECO:0000313" key="12">
    <source>
        <dbReference type="EMBL" id="QPG50189.1"/>
    </source>
</evidence>
<reference evidence="13 14" key="1">
    <citation type="journal article" date="2015" name="Genome Announc.">
        <title>Complete Genome Sequence of Sulfolobus solfataricus Strain 98/2 and Evolved Derivatives.</title>
        <authorList>
            <person name="McCarthy S."/>
            <person name="Gradnigo J."/>
            <person name="Johnson T."/>
            <person name="Payne S."/>
            <person name="Lipzen A."/>
            <person name="Martin J."/>
            <person name="Schackwitz W."/>
            <person name="Moriyama E."/>
            <person name="Blum P."/>
        </authorList>
    </citation>
    <scope>NUCLEOTIDE SEQUENCE [LARGE SCALE GENOMIC DNA]</scope>
    <source>
        <strain evidence="13">98/2 SULC</strain>
        <strain evidence="2">SARC-B</strain>
        <strain evidence="3">SARC-C</strain>
        <strain evidence="4 15">SULA</strain>
        <strain evidence="14">SULB</strain>
    </source>
</reference>
<keyword evidence="1" id="KW-1133">Transmembrane helix</keyword>
<dbReference type="OMA" id="IHNVTEG"/>
<dbReference type="EMBL" id="CP033239">
    <property type="protein sequence ID" value="AZF78149.1"/>
    <property type="molecule type" value="Genomic_DNA"/>
</dbReference>
<evidence type="ECO:0000313" key="20">
    <source>
        <dbReference type="Proteomes" id="UP000275843"/>
    </source>
</evidence>
<dbReference type="PATRIC" id="fig|2287.6.peg.898"/>
<dbReference type="Proteomes" id="UP000278715">
    <property type="component" value="Chromosome"/>
</dbReference>
<reference evidence="4" key="3">
    <citation type="submission" date="2018-10" db="EMBL/GenBank/DDBJ databases">
        <authorList>
            <person name="McCarthy S."/>
            <person name="Gradnigo J."/>
            <person name="Johnson T."/>
            <person name="Payne S."/>
            <person name="Lipzen A."/>
            <person name="Schackwitz W."/>
            <person name="Martin J."/>
            <person name="Moriyama E."/>
            <person name="Blum P."/>
        </authorList>
    </citation>
    <scope>NUCLEOTIDE SEQUENCE</scope>
    <source>
        <strain evidence="2">SARC-B</strain>
        <strain evidence="3">SARC-C</strain>
        <strain evidence="4">SULA</strain>
    </source>
</reference>
<accession>A0A0E3GW79</accession>
<evidence type="ECO:0000313" key="2">
    <source>
        <dbReference type="EMBL" id="AKA73209.1"/>
    </source>
</evidence>
<evidence type="ECO:0000313" key="9">
    <source>
        <dbReference type="EMBL" id="AZF78149.1"/>
    </source>
</evidence>
<evidence type="ECO:0000313" key="7">
    <source>
        <dbReference type="EMBL" id="AZF72917.1"/>
    </source>
</evidence>
<dbReference type="KEGG" id="ssol:SULB_0851"/>
<dbReference type="EMBL" id="CP033240">
    <property type="protein sequence ID" value="AZF80754.1"/>
    <property type="molecule type" value="Genomic_DNA"/>
</dbReference>
<evidence type="ECO:0000313" key="14">
    <source>
        <dbReference type="Proteomes" id="UP000033085"/>
    </source>
</evidence>
<feature type="transmembrane region" description="Helical" evidence="1">
    <location>
        <begin position="6"/>
        <end position="23"/>
    </location>
</feature>
<dbReference type="Proteomes" id="UP000033057">
    <property type="component" value="Chromosome"/>
</dbReference>
<evidence type="ECO:0000313" key="22">
    <source>
        <dbReference type="Proteomes" id="UP000282269"/>
    </source>
</evidence>
<gene>
    <name evidence="12" type="ORF">HFC64_10605</name>
    <name evidence="4" type="ORF">SULA_0849</name>
    <name evidence="2" type="ORF">SULB_0851</name>
    <name evidence="3" type="ORF">SULC_0850</name>
    <name evidence="5" type="ORF">SULG_04130</name>
    <name evidence="6" type="ORF">SULH_04130</name>
    <name evidence="7" type="ORF">SULI_04130</name>
    <name evidence="8" type="ORF">SULM_04130</name>
    <name evidence="9" type="ORF">SULN_04130</name>
    <name evidence="10" type="ORF">SULO_04140</name>
    <name evidence="11" type="ORF">SULZ_04375</name>
</gene>
<dbReference type="EMBL" id="CP033238">
    <property type="protein sequence ID" value="AZF75541.1"/>
    <property type="molecule type" value="Genomic_DNA"/>
</dbReference>
<evidence type="ECO:0000313" key="16">
    <source>
        <dbReference type="Proteomes" id="UP000267993"/>
    </source>
</evidence>
<feature type="transmembrane region" description="Helical" evidence="1">
    <location>
        <begin position="192"/>
        <end position="214"/>
    </location>
</feature>
<evidence type="ECO:0000313" key="18">
    <source>
        <dbReference type="Proteomes" id="UP000273194"/>
    </source>
</evidence>
<dbReference type="GeneID" id="15298676"/>
<dbReference type="EMBL" id="CP033241">
    <property type="protein sequence ID" value="AZF83393.1"/>
    <property type="molecule type" value="Genomic_DNA"/>
</dbReference>
<keyword evidence="1" id="KW-0472">Membrane</keyword>
<dbReference type="KEGG" id="ssof:SULC_0850"/>
<feature type="transmembrane region" description="Helical" evidence="1">
    <location>
        <begin position="163"/>
        <end position="186"/>
    </location>
</feature>
<dbReference type="Proteomes" id="UP000594632">
    <property type="component" value="Chromosome"/>
</dbReference>
<dbReference type="EMBL" id="CP011055">
    <property type="protein sequence ID" value="AKA73209.1"/>
    <property type="molecule type" value="Genomic_DNA"/>
</dbReference>
<evidence type="ECO:0000313" key="10">
    <source>
        <dbReference type="EMBL" id="AZF80754.1"/>
    </source>
</evidence>
<feature type="transmembrane region" description="Helical" evidence="1">
    <location>
        <begin position="226"/>
        <end position="245"/>
    </location>
</feature>
<evidence type="ECO:0000313" key="3">
    <source>
        <dbReference type="EMBL" id="AKA75909.1"/>
    </source>
</evidence>
<keyword evidence="1" id="KW-0812">Transmembrane</keyword>
<evidence type="ECO:0000313" key="17">
    <source>
        <dbReference type="Proteomes" id="UP000269431"/>
    </source>
</evidence>
<dbReference type="Proteomes" id="UP000033085">
    <property type="component" value="Chromosome"/>
</dbReference>
<dbReference type="EMBL" id="CP011057">
    <property type="protein sequence ID" value="AKA78601.1"/>
    <property type="molecule type" value="Genomic_DNA"/>
</dbReference>
<dbReference type="Proteomes" id="UP000273443">
    <property type="component" value="Chromosome"/>
</dbReference>
<evidence type="ECO:0000313" key="23">
    <source>
        <dbReference type="Proteomes" id="UP000594632"/>
    </source>
</evidence>
<reference evidence="16 17" key="2">
    <citation type="journal article" date="2018" name="Proc. Natl. Acad. Sci. U.S.A.">
        <title>Nonmutational mechanism of inheritance in the Archaeon Sulfolobus solfataricus.</title>
        <authorList>
            <person name="Payne S."/>
            <person name="McCarthy S."/>
            <person name="Johnson T."/>
            <person name="North E."/>
            <person name="Blum P."/>
        </authorList>
    </citation>
    <scope>NUCLEOTIDE SEQUENCE [LARGE SCALE GENOMIC DNA]</scope>
    <source>
        <strain evidence="6 16">SARC-H</strain>
        <strain evidence="7 20">SARC-I</strain>
        <strain evidence="9 21">SARC-N</strain>
        <strain evidence="10 22">SARC-O</strain>
        <strain evidence="11 17">SUL120</strain>
        <strain evidence="5 18">SULG</strain>
        <strain evidence="8 19">SULM</strain>
    </source>
</reference>
<evidence type="ECO:0000313" key="5">
    <source>
        <dbReference type="EMBL" id="AZF67677.1"/>
    </source>
</evidence>
<evidence type="ECO:0000313" key="8">
    <source>
        <dbReference type="EMBL" id="AZF75541.1"/>
    </source>
</evidence>
<feature type="transmembrane region" description="Helical" evidence="1">
    <location>
        <begin position="69"/>
        <end position="89"/>
    </location>
</feature>
<evidence type="ECO:0000313" key="19">
    <source>
        <dbReference type="Proteomes" id="UP000273443"/>
    </source>
</evidence>
<dbReference type="AlphaFoldDB" id="A0A0E3GW79"/>
<dbReference type="EMBL" id="CP033237">
    <property type="protein sequence ID" value="AZF72917.1"/>
    <property type="molecule type" value="Genomic_DNA"/>
</dbReference>
<dbReference type="Proteomes" id="UP000269431">
    <property type="component" value="Chromosome"/>
</dbReference>